<proteinExistence type="predicted"/>
<dbReference type="Proteomes" id="UP000192578">
    <property type="component" value="Unassembled WGS sequence"/>
</dbReference>
<keyword evidence="4 8" id="KW-0418">Kinase</keyword>
<dbReference type="GO" id="GO:0004674">
    <property type="term" value="F:protein serine/threonine kinase activity"/>
    <property type="evidence" value="ECO:0007669"/>
    <property type="project" value="UniProtKB-KW"/>
</dbReference>
<dbReference type="InterPro" id="IPR000719">
    <property type="entry name" value="Prot_kinase_dom"/>
</dbReference>
<sequence>MSRESKARLSFVRQTGSPSSTNSKFDHEERIMVGTSKKNFPAEESCILHENRVTFATHIFPDPVDANWVPYIRQCCERFAFRLFNGIIASTKSPYVINKNLKIIKAIPSVTHWEQFIIWNDLDRKVQTLRVARKREISNKFRTQNIVNEKHLMFCCEFPFVLDFDSHFQTTGLLCMLVEELPGGSLQDLVIKSGKIPFRRAQFYASQIVLGLEYLHVMEVILRDLRLKNVVICKDGYVKLVDLGNSVLKFRADQNVVRRLSTGNEESARSTGLSTTGSLAERKVRTGGGLVVVRSAAL</sequence>
<dbReference type="Gene3D" id="3.30.200.20">
    <property type="entry name" value="Phosphorylase Kinase, domain 1"/>
    <property type="match status" value="1"/>
</dbReference>
<evidence type="ECO:0000259" key="7">
    <source>
        <dbReference type="PROSITE" id="PS50011"/>
    </source>
</evidence>
<reference evidence="9" key="1">
    <citation type="submission" date="2017-01" db="EMBL/GenBank/DDBJ databases">
        <title>Comparative genomics of anhydrobiosis in the tardigrade Hypsibius dujardini.</title>
        <authorList>
            <person name="Yoshida Y."/>
            <person name="Koutsovoulos G."/>
            <person name="Laetsch D."/>
            <person name="Stevens L."/>
            <person name="Kumar S."/>
            <person name="Horikawa D."/>
            <person name="Ishino K."/>
            <person name="Komine S."/>
            <person name="Tomita M."/>
            <person name="Blaxter M."/>
            <person name="Arakawa K."/>
        </authorList>
    </citation>
    <scope>NUCLEOTIDE SEQUENCE [LARGE SCALE GENOMIC DNA]</scope>
    <source>
        <strain evidence="9">Z151</strain>
    </source>
</reference>
<evidence type="ECO:0000256" key="1">
    <source>
        <dbReference type="ARBA" id="ARBA00022527"/>
    </source>
</evidence>
<keyword evidence="2" id="KW-0808">Transferase</keyword>
<evidence type="ECO:0000256" key="3">
    <source>
        <dbReference type="ARBA" id="ARBA00022741"/>
    </source>
</evidence>
<name>A0A1W0X6D4_HYPEX</name>
<evidence type="ECO:0000256" key="6">
    <source>
        <dbReference type="SAM" id="MobiDB-lite"/>
    </source>
</evidence>
<dbReference type="PANTHER" id="PTHR24351">
    <property type="entry name" value="RIBOSOMAL PROTEIN S6 KINASE"/>
    <property type="match status" value="1"/>
</dbReference>
<dbReference type="Gene3D" id="1.10.510.10">
    <property type="entry name" value="Transferase(Phosphotransferase) domain 1"/>
    <property type="match status" value="1"/>
</dbReference>
<dbReference type="InterPro" id="IPR011009">
    <property type="entry name" value="Kinase-like_dom_sf"/>
</dbReference>
<evidence type="ECO:0000313" key="9">
    <source>
        <dbReference type="Proteomes" id="UP000192578"/>
    </source>
</evidence>
<organism evidence="8 9">
    <name type="scientific">Hypsibius exemplaris</name>
    <name type="common">Freshwater tardigrade</name>
    <dbReference type="NCBI Taxonomy" id="2072580"/>
    <lineage>
        <taxon>Eukaryota</taxon>
        <taxon>Metazoa</taxon>
        <taxon>Ecdysozoa</taxon>
        <taxon>Tardigrada</taxon>
        <taxon>Eutardigrada</taxon>
        <taxon>Parachela</taxon>
        <taxon>Hypsibioidea</taxon>
        <taxon>Hypsibiidae</taxon>
        <taxon>Hypsibius</taxon>
    </lineage>
</organism>
<feature type="compositionally biased region" description="Polar residues" evidence="6">
    <location>
        <begin position="12"/>
        <end position="23"/>
    </location>
</feature>
<keyword evidence="5" id="KW-0067">ATP-binding</keyword>
<keyword evidence="9" id="KW-1185">Reference proteome</keyword>
<keyword evidence="1" id="KW-0723">Serine/threonine-protein kinase</keyword>
<dbReference type="AlphaFoldDB" id="A0A1W0X6D4"/>
<feature type="domain" description="Protein kinase" evidence="7">
    <location>
        <begin position="101"/>
        <end position="298"/>
    </location>
</feature>
<protein>
    <submittedName>
        <fullName evidence="8">cAMP-dependent protein kinase catalytic subunit</fullName>
    </submittedName>
</protein>
<evidence type="ECO:0000256" key="4">
    <source>
        <dbReference type="ARBA" id="ARBA00022777"/>
    </source>
</evidence>
<comment type="caution">
    <text evidence="8">The sequence shown here is derived from an EMBL/GenBank/DDBJ whole genome shotgun (WGS) entry which is preliminary data.</text>
</comment>
<dbReference type="SMART" id="SM00220">
    <property type="entry name" value="S_TKc"/>
    <property type="match status" value="1"/>
</dbReference>
<dbReference type="EMBL" id="MTYJ01000014">
    <property type="protein sequence ID" value="OQV22954.1"/>
    <property type="molecule type" value="Genomic_DNA"/>
</dbReference>
<dbReference type="SUPFAM" id="SSF56112">
    <property type="entry name" value="Protein kinase-like (PK-like)"/>
    <property type="match status" value="1"/>
</dbReference>
<dbReference type="PROSITE" id="PS50011">
    <property type="entry name" value="PROTEIN_KINASE_DOM"/>
    <property type="match status" value="1"/>
</dbReference>
<dbReference type="Pfam" id="PF00069">
    <property type="entry name" value="Pkinase"/>
    <property type="match status" value="1"/>
</dbReference>
<gene>
    <name evidence="8" type="ORF">BV898_03006</name>
</gene>
<feature type="region of interest" description="Disordered" evidence="6">
    <location>
        <begin position="1"/>
        <end position="25"/>
    </location>
</feature>
<accession>A0A1W0X6D4</accession>
<keyword evidence="3" id="KW-0547">Nucleotide-binding</keyword>
<dbReference type="GO" id="GO:0005524">
    <property type="term" value="F:ATP binding"/>
    <property type="evidence" value="ECO:0007669"/>
    <property type="project" value="UniProtKB-KW"/>
</dbReference>
<evidence type="ECO:0000256" key="2">
    <source>
        <dbReference type="ARBA" id="ARBA00022679"/>
    </source>
</evidence>
<evidence type="ECO:0000256" key="5">
    <source>
        <dbReference type="ARBA" id="ARBA00022840"/>
    </source>
</evidence>
<evidence type="ECO:0000313" key="8">
    <source>
        <dbReference type="EMBL" id="OQV22954.1"/>
    </source>
</evidence>
<dbReference type="OrthoDB" id="2156623at2759"/>